<proteinExistence type="predicted"/>
<evidence type="ECO:0000259" key="1">
    <source>
        <dbReference type="Pfam" id="PF17749"/>
    </source>
</evidence>
<dbReference type="InterPro" id="IPR018799">
    <property type="entry name" value="TRAF3IP1"/>
</dbReference>
<dbReference type="PANTHER" id="PTHR31363:SF0">
    <property type="entry name" value="TRAF3-INTERACTING PROTEIN 1"/>
    <property type="match status" value="1"/>
</dbReference>
<dbReference type="GO" id="GO:0070507">
    <property type="term" value="P:regulation of microtubule cytoskeleton organization"/>
    <property type="evidence" value="ECO:0007669"/>
    <property type="project" value="TreeGrafter"/>
</dbReference>
<dbReference type="GO" id="GO:0036064">
    <property type="term" value="C:ciliary basal body"/>
    <property type="evidence" value="ECO:0007669"/>
    <property type="project" value="TreeGrafter"/>
</dbReference>
<dbReference type="Pfam" id="PF17749">
    <property type="entry name" value="MIP-T3_C"/>
    <property type="match status" value="1"/>
</dbReference>
<name>A0A9P0PY57_ACAOB</name>
<dbReference type="GO" id="GO:0042073">
    <property type="term" value="P:intraciliary transport"/>
    <property type="evidence" value="ECO:0007669"/>
    <property type="project" value="TreeGrafter"/>
</dbReference>
<accession>A0A9P0PY57</accession>
<evidence type="ECO:0000313" key="3">
    <source>
        <dbReference type="Proteomes" id="UP001152888"/>
    </source>
</evidence>
<evidence type="ECO:0000313" key="2">
    <source>
        <dbReference type="EMBL" id="CAH2001612.1"/>
    </source>
</evidence>
<dbReference type="OrthoDB" id="10258914at2759"/>
<dbReference type="InterPro" id="IPR041476">
    <property type="entry name" value="TRAF3IP1_C"/>
</dbReference>
<feature type="domain" description="TRAF3-interacting protein 1 C-terminal" evidence="1">
    <location>
        <begin position="16"/>
        <end position="156"/>
    </location>
</feature>
<organism evidence="2 3">
    <name type="scientific">Acanthoscelides obtectus</name>
    <name type="common">Bean weevil</name>
    <name type="synonym">Bruchus obtectus</name>
    <dbReference type="NCBI Taxonomy" id="200917"/>
    <lineage>
        <taxon>Eukaryota</taxon>
        <taxon>Metazoa</taxon>
        <taxon>Ecdysozoa</taxon>
        <taxon>Arthropoda</taxon>
        <taxon>Hexapoda</taxon>
        <taxon>Insecta</taxon>
        <taxon>Pterygota</taxon>
        <taxon>Neoptera</taxon>
        <taxon>Endopterygota</taxon>
        <taxon>Coleoptera</taxon>
        <taxon>Polyphaga</taxon>
        <taxon>Cucujiformia</taxon>
        <taxon>Chrysomeloidea</taxon>
        <taxon>Chrysomelidae</taxon>
        <taxon>Bruchinae</taxon>
        <taxon>Bruchini</taxon>
        <taxon>Acanthoscelides</taxon>
    </lineage>
</organism>
<protein>
    <recommendedName>
        <fullName evidence="1">TRAF3-interacting protein 1 C-terminal domain-containing protein</fullName>
    </recommendedName>
</protein>
<dbReference type="GO" id="GO:0008017">
    <property type="term" value="F:microtubule binding"/>
    <property type="evidence" value="ECO:0007669"/>
    <property type="project" value="InterPro"/>
</dbReference>
<gene>
    <name evidence="2" type="ORF">ACAOBT_LOCUS26304</name>
</gene>
<dbReference type="PANTHER" id="PTHR31363">
    <property type="entry name" value="TRAF3-INTERACTING PROTEIN 1"/>
    <property type="match status" value="1"/>
</dbReference>
<comment type="caution">
    <text evidence="2">The sequence shown here is derived from an EMBL/GenBank/DDBJ whole genome shotgun (WGS) entry which is preliminary data.</text>
</comment>
<dbReference type="GO" id="GO:0060271">
    <property type="term" value="P:cilium assembly"/>
    <property type="evidence" value="ECO:0007669"/>
    <property type="project" value="TreeGrafter"/>
</dbReference>
<keyword evidence="3" id="KW-1185">Reference proteome</keyword>
<reference evidence="2" key="1">
    <citation type="submission" date="2022-03" db="EMBL/GenBank/DDBJ databases">
        <authorList>
            <person name="Sayadi A."/>
        </authorList>
    </citation>
    <scope>NUCLEOTIDE SEQUENCE</scope>
</reference>
<dbReference type="AlphaFoldDB" id="A0A9P0PY57"/>
<dbReference type="EMBL" id="CAKOFQ010007456">
    <property type="protein sequence ID" value="CAH2001612.1"/>
    <property type="molecule type" value="Genomic_DNA"/>
</dbReference>
<sequence length="157" mass="18607">MRVHEEQQPNVEIPLDNKGHLVEQILEQIQEDEGKKKIEIDWEYDSHVKDAVSKELSHLRMLIQNVTKTTSPLGKLMNYLHEDIDSMYSELEMWTSTRKQLYSEIKKKKKLNDESMKPMYENLGHLSEDMKKLQQEILSVQSTIIRNDLRIKELLSK</sequence>
<dbReference type="GO" id="GO:0005930">
    <property type="term" value="C:axoneme"/>
    <property type="evidence" value="ECO:0007669"/>
    <property type="project" value="TreeGrafter"/>
</dbReference>
<dbReference type="Proteomes" id="UP001152888">
    <property type="component" value="Unassembled WGS sequence"/>
</dbReference>
<dbReference type="GO" id="GO:0030992">
    <property type="term" value="C:intraciliary transport particle B"/>
    <property type="evidence" value="ECO:0007669"/>
    <property type="project" value="TreeGrafter"/>
</dbReference>